<reference evidence="3 4" key="1">
    <citation type="submission" date="2020-08" db="EMBL/GenBank/DDBJ databases">
        <title>Genomic Encyclopedia of Type Strains, Phase III (KMG-III): the genomes of soil and plant-associated and newly described type strains.</title>
        <authorList>
            <person name="Whitman W."/>
        </authorList>
    </citation>
    <scope>NUCLEOTIDE SEQUENCE [LARGE SCALE GENOMIC DNA]</scope>
    <source>
        <strain evidence="3 4">CECT 8960</strain>
    </source>
</reference>
<dbReference type="RefSeq" id="WP_184809460.1">
    <property type="nucleotide sequence ID" value="NZ_JACHJQ010000002.1"/>
</dbReference>
<keyword evidence="2" id="KW-0812">Transmembrane</keyword>
<comment type="caution">
    <text evidence="3">The sequence shown here is derived from an EMBL/GenBank/DDBJ whole genome shotgun (WGS) entry which is preliminary data.</text>
</comment>
<keyword evidence="2" id="KW-0472">Membrane</keyword>
<sequence>MKKLLGTPFGLALVALLVLAGWASWTAGIFDGPIAKEVRSSSVYVAPGLDIDTAAAEKIIGNRRLVVVFLERGADLSEGCDDTSGAADGTLVLLISPGDGEFEHYGCAHFPGDDDENFGKAFVAETRIAAGADQFTDRPLEALKVIAVNYDSLVKAGIVPDGARTISPSLPRYLVAVAALAAVIGGAVTMWVVGRRAGRLAAGHRAERDTASDARSSLNAQAAVLAKQIIDLDRRYPRGSTTFRRSYQQLAADYAELAADLTDGEVEPELRPKVDALSRRAQELAADSPKSRRGKKR</sequence>
<name>A0A7W7Q1L5_9PSEU</name>
<protein>
    <submittedName>
        <fullName evidence="3">Uncharacterized protein</fullName>
    </submittedName>
</protein>
<dbReference type="AlphaFoldDB" id="A0A7W7Q1L5"/>
<evidence type="ECO:0000313" key="4">
    <source>
        <dbReference type="Proteomes" id="UP000520767"/>
    </source>
</evidence>
<proteinExistence type="predicted"/>
<dbReference type="EMBL" id="JACHJQ010000002">
    <property type="protein sequence ID" value="MBB4905183.1"/>
    <property type="molecule type" value="Genomic_DNA"/>
</dbReference>
<feature type="region of interest" description="Disordered" evidence="1">
    <location>
        <begin position="277"/>
        <end position="297"/>
    </location>
</feature>
<keyword evidence="4" id="KW-1185">Reference proteome</keyword>
<evidence type="ECO:0000256" key="2">
    <source>
        <dbReference type="SAM" id="Phobius"/>
    </source>
</evidence>
<keyword evidence="2" id="KW-1133">Transmembrane helix</keyword>
<gene>
    <name evidence="3" type="ORF">FHR82_001400</name>
</gene>
<evidence type="ECO:0000256" key="1">
    <source>
        <dbReference type="SAM" id="MobiDB-lite"/>
    </source>
</evidence>
<organism evidence="3 4">
    <name type="scientific">Actinophytocola algeriensis</name>
    <dbReference type="NCBI Taxonomy" id="1768010"/>
    <lineage>
        <taxon>Bacteria</taxon>
        <taxon>Bacillati</taxon>
        <taxon>Actinomycetota</taxon>
        <taxon>Actinomycetes</taxon>
        <taxon>Pseudonocardiales</taxon>
        <taxon>Pseudonocardiaceae</taxon>
    </lineage>
</organism>
<dbReference type="Proteomes" id="UP000520767">
    <property type="component" value="Unassembled WGS sequence"/>
</dbReference>
<evidence type="ECO:0000313" key="3">
    <source>
        <dbReference type="EMBL" id="MBB4905183.1"/>
    </source>
</evidence>
<accession>A0A7W7Q1L5</accession>
<feature type="transmembrane region" description="Helical" evidence="2">
    <location>
        <begin position="173"/>
        <end position="193"/>
    </location>
</feature>